<protein>
    <recommendedName>
        <fullName evidence="2">SIS domain-containing protein</fullName>
    </recommendedName>
</protein>
<dbReference type="InterPro" id="IPR001347">
    <property type="entry name" value="SIS_dom"/>
</dbReference>
<dbReference type="GO" id="GO:0097367">
    <property type="term" value="F:carbohydrate derivative binding"/>
    <property type="evidence" value="ECO:0007669"/>
    <property type="project" value="InterPro"/>
</dbReference>
<name>X1QY54_9ZZZZ</name>
<dbReference type="SUPFAM" id="SSF53697">
    <property type="entry name" value="SIS domain"/>
    <property type="match status" value="1"/>
</dbReference>
<organism evidence="3">
    <name type="scientific">marine sediment metagenome</name>
    <dbReference type="NCBI Taxonomy" id="412755"/>
    <lineage>
        <taxon>unclassified sequences</taxon>
        <taxon>metagenomes</taxon>
        <taxon>ecological metagenomes</taxon>
    </lineage>
</organism>
<reference evidence="3" key="1">
    <citation type="journal article" date="2014" name="Front. Microbiol.">
        <title>High frequency of phylogenetically diverse reductive dehalogenase-homologous genes in deep subseafloor sedimentary metagenomes.</title>
        <authorList>
            <person name="Kawai M."/>
            <person name="Futagami T."/>
            <person name="Toyoda A."/>
            <person name="Takaki Y."/>
            <person name="Nishi S."/>
            <person name="Hori S."/>
            <person name="Arai W."/>
            <person name="Tsubouchi T."/>
            <person name="Morono Y."/>
            <person name="Uchiyama I."/>
            <person name="Ito T."/>
            <person name="Fujiyama A."/>
            <person name="Inagaki F."/>
            <person name="Takami H."/>
        </authorList>
    </citation>
    <scope>NUCLEOTIDE SEQUENCE</scope>
    <source>
        <strain evidence="3">Expedition CK06-06</strain>
    </source>
</reference>
<gene>
    <name evidence="3" type="ORF">S12H4_25315</name>
</gene>
<evidence type="ECO:0000313" key="3">
    <source>
        <dbReference type="EMBL" id="GAI73452.1"/>
    </source>
</evidence>
<feature type="coiled-coil region" evidence="1">
    <location>
        <begin position="3"/>
        <end position="34"/>
    </location>
</feature>
<accession>X1QY54</accession>
<dbReference type="GO" id="GO:1901135">
    <property type="term" value="P:carbohydrate derivative metabolic process"/>
    <property type="evidence" value="ECO:0007669"/>
    <property type="project" value="InterPro"/>
</dbReference>
<comment type="caution">
    <text evidence="3">The sequence shown here is derived from an EMBL/GenBank/DDBJ whole genome shotgun (WGS) entry which is preliminary data.</text>
</comment>
<dbReference type="AlphaFoldDB" id="X1QY54"/>
<dbReference type="EMBL" id="BARW01014127">
    <property type="protein sequence ID" value="GAI73452.1"/>
    <property type="molecule type" value="Genomic_DNA"/>
</dbReference>
<evidence type="ECO:0000259" key="2">
    <source>
        <dbReference type="Pfam" id="PF13580"/>
    </source>
</evidence>
<dbReference type="Pfam" id="PF13580">
    <property type="entry name" value="SIS_2"/>
    <property type="match status" value="1"/>
</dbReference>
<sequence>MSCEVYLEKIQNLLKKLENEQKENIKEAAKIMADSISKGRFVFIFGSGHSIIPCMDIFPRYGTFVGLQPT</sequence>
<dbReference type="InterPro" id="IPR046348">
    <property type="entry name" value="SIS_dom_sf"/>
</dbReference>
<dbReference type="Gene3D" id="3.40.50.10490">
    <property type="entry name" value="Glucose-6-phosphate isomerase like protein, domain 1"/>
    <property type="match status" value="1"/>
</dbReference>
<proteinExistence type="predicted"/>
<keyword evidence="1" id="KW-0175">Coiled coil</keyword>
<feature type="domain" description="SIS" evidence="2">
    <location>
        <begin position="6"/>
        <end position="69"/>
    </location>
</feature>
<evidence type="ECO:0000256" key="1">
    <source>
        <dbReference type="SAM" id="Coils"/>
    </source>
</evidence>